<name>B3S093_TRIAD</name>
<dbReference type="Proteomes" id="UP000009022">
    <property type="component" value="Unassembled WGS sequence"/>
</dbReference>
<dbReference type="KEGG" id="tad:TRIADDRAFT_57731"/>
<organism evidence="2 3">
    <name type="scientific">Trichoplax adhaerens</name>
    <name type="common">Trichoplax reptans</name>
    <dbReference type="NCBI Taxonomy" id="10228"/>
    <lineage>
        <taxon>Eukaryota</taxon>
        <taxon>Metazoa</taxon>
        <taxon>Placozoa</taxon>
        <taxon>Uniplacotomia</taxon>
        <taxon>Trichoplacea</taxon>
        <taxon>Trichoplacidae</taxon>
        <taxon>Trichoplax</taxon>
    </lineage>
</organism>
<protein>
    <recommendedName>
        <fullName evidence="1">TNase-like domain-containing protein</fullName>
    </recommendedName>
</protein>
<proteinExistence type="predicted"/>
<dbReference type="InterPro" id="IPR016071">
    <property type="entry name" value="Staphylococal_nuclease_OB-fold"/>
</dbReference>
<dbReference type="CTD" id="6754708"/>
<dbReference type="Gene3D" id="2.40.50.90">
    <property type="match status" value="1"/>
</dbReference>
<dbReference type="AlphaFoldDB" id="B3S093"/>
<dbReference type="OrthoDB" id="6220511at2759"/>
<evidence type="ECO:0000313" key="3">
    <source>
        <dbReference type="Proteomes" id="UP000009022"/>
    </source>
</evidence>
<sequence length="111" mass="12832">MCLCTDLLFSNNFIIRSRMNVNELLIKDGLATVTTINQIENKRIANEVVRKFIRAELKAEKSEKGLWMTSSIGIMDRLSNLKHKLRDWTDNLKRSLISAQSRITGYFGKKK</sequence>
<feature type="domain" description="TNase-like" evidence="1">
    <location>
        <begin position="16"/>
        <end position="68"/>
    </location>
</feature>
<evidence type="ECO:0000313" key="2">
    <source>
        <dbReference type="EMBL" id="EDV23969.1"/>
    </source>
</evidence>
<dbReference type="EMBL" id="DS985246">
    <property type="protein sequence ID" value="EDV23969.1"/>
    <property type="molecule type" value="Genomic_DNA"/>
</dbReference>
<keyword evidence="3" id="KW-1185">Reference proteome</keyword>
<dbReference type="InParanoid" id="B3S093"/>
<accession>B3S093</accession>
<dbReference type="RefSeq" id="XP_002113495.1">
    <property type="nucleotide sequence ID" value="XM_002113459.1"/>
</dbReference>
<reference evidence="2 3" key="1">
    <citation type="journal article" date="2008" name="Nature">
        <title>The Trichoplax genome and the nature of placozoans.</title>
        <authorList>
            <person name="Srivastava M."/>
            <person name="Begovic E."/>
            <person name="Chapman J."/>
            <person name="Putnam N.H."/>
            <person name="Hellsten U."/>
            <person name="Kawashima T."/>
            <person name="Kuo A."/>
            <person name="Mitros T."/>
            <person name="Salamov A."/>
            <person name="Carpenter M.L."/>
            <person name="Signorovitch A.Y."/>
            <person name="Moreno M.A."/>
            <person name="Kamm K."/>
            <person name="Grimwood J."/>
            <person name="Schmutz J."/>
            <person name="Shapiro H."/>
            <person name="Grigoriev I.V."/>
            <person name="Buss L.W."/>
            <person name="Schierwater B."/>
            <person name="Dellaporta S.L."/>
            <person name="Rokhsar D.S."/>
        </authorList>
    </citation>
    <scope>NUCLEOTIDE SEQUENCE [LARGE SCALE GENOMIC DNA]</scope>
    <source>
        <strain evidence="2 3">Grell-BS-1999</strain>
    </source>
</reference>
<evidence type="ECO:0000259" key="1">
    <source>
        <dbReference type="Pfam" id="PF00565"/>
    </source>
</evidence>
<dbReference type="GeneID" id="6754708"/>
<dbReference type="HOGENOM" id="CLU_2161584_0_0_1"/>
<gene>
    <name evidence="2" type="ORF">TRIADDRAFT_57731</name>
</gene>
<dbReference type="SUPFAM" id="SSF50199">
    <property type="entry name" value="Staphylococcal nuclease"/>
    <property type="match status" value="1"/>
</dbReference>
<dbReference type="Pfam" id="PF00565">
    <property type="entry name" value="SNase"/>
    <property type="match status" value="1"/>
</dbReference>
<dbReference type="InterPro" id="IPR035437">
    <property type="entry name" value="SNase_OB-fold_sf"/>
</dbReference>